<dbReference type="InterPro" id="IPR019887">
    <property type="entry name" value="Tscrpt_reg_AsnC/Lrp_C"/>
</dbReference>
<sequence length="338" mass="37098">MGHPGDGLILHALQLYPRVSFRRIAEVTGLSEQTVSRRYHQLRRDGVLRVAGMVNPRVLGAAQWVARIRVKPDRVAQLADALIRRPDIGYTSIQSGGAELLCIIRAPKTAGRNPTLLQQLPRSAAVLDISVDLMLHSFGDATTTVWTAYGEKLTSTQARQVVEGRYRHEEPADGAPTAPTGDDAPLLVELARDGRASHAELARATGWSVPRVARHLTALERSGTLLYDVDILPEQMGYHVNAILWLTLPPEHTHAVGNQLATHDEVAFVAAITGRSNLMAVVICRDEEDLYRYLAGRFAAVRHLATYDISVRTEQLKQSTSLVTHGRLINATPRTTGT</sequence>
<dbReference type="Pfam" id="PF01037">
    <property type="entry name" value="AsnC_trans_reg"/>
    <property type="match status" value="1"/>
</dbReference>
<dbReference type="InterPro" id="IPR000485">
    <property type="entry name" value="AsnC-type_HTH_dom"/>
</dbReference>
<dbReference type="PANTHER" id="PTHR30154">
    <property type="entry name" value="LEUCINE-RESPONSIVE REGULATORY PROTEIN"/>
    <property type="match status" value="1"/>
</dbReference>
<feature type="domain" description="HTH asnC-type" evidence="4">
    <location>
        <begin position="186"/>
        <end position="239"/>
    </location>
</feature>
<evidence type="ECO:0000256" key="1">
    <source>
        <dbReference type="ARBA" id="ARBA00023015"/>
    </source>
</evidence>
<dbReference type="InterPro" id="IPR036388">
    <property type="entry name" value="WH-like_DNA-bd_sf"/>
</dbReference>
<dbReference type="PROSITE" id="PS50956">
    <property type="entry name" value="HTH_ASNC_2"/>
    <property type="match status" value="1"/>
</dbReference>
<protein>
    <submittedName>
        <fullName evidence="5">AsnC family transcriptional regulator</fullName>
    </submittedName>
</protein>
<dbReference type="GO" id="GO:0005829">
    <property type="term" value="C:cytosol"/>
    <property type="evidence" value="ECO:0007669"/>
    <property type="project" value="TreeGrafter"/>
</dbReference>
<dbReference type="Gene3D" id="1.10.10.10">
    <property type="entry name" value="Winged helix-like DNA-binding domain superfamily/Winged helix DNA-binding domain"/>
    <property type="match status" value="2"/>
</dbReference>
<dbReference type="RefSeq" id="WP_163747600.1">
    <property type="nucleotide sequence ID" value="NZ_AP022596.1"/>
</dbReference>
<evidence type="ECO:0000256" key="3">
    <source>
        <dbReference type="ARBA" id="ARBA00023163"/>
    </source>
</evidence>
<keyword evidence="1" id="KW-0805">Transcription regulation</keyword>
<dbReference type="Gene3D" id="3.30.70.920">
    <property type="match status" value="1"/>
</dbReference>
<dbReference type="AlphaFoldDB" id="A0A7I7T6B5"/>
<dbReference type="SUPFAM" id="SSF46785">
    <property type="entry name" value="Winged helix' DNA-binding domain"/>
    <property type="match status" value="2"/>
</dbReference>
<dbReference type="PANTHER" id="PTHR30154:SF34">
    <property type="entry name" value="TRANSCRIPTIONAL REGULATOR AZLB"/>
    <property type="match status" value="1"/>
</dbReference>
<evidence type="ECO:0000256" key="2">
    <source>
        <dbReference type="ARBA" id="ARBA00023125"/>
    </source>
</evidence>
<keyword evidence="6" id="KW-1185">Reference proteome</keyword>
<dbReference type="SMART" id="SM00344">
    <property type="entry name" value="HTH_ASNC"/>
    <property type="match status" value="2"/>
</dbReference>
<dbReference type="InterPro" id="IPR019888">
    <property type="entry name" value="Tscrpt_reg_AsnC-like"/>
</dbReference>
<name>A0A7I7T6B5_9MYCO</name>
<dbReference type="SUPFAM" id="SSF54909">
    <property type="entry name" value="Dimeric alpha+beta barrel"/>
    <property type="match status" value="1"/>
</dbReference>
<dbReference type="Pfam" id="PF13404">
    <property type="entry name" value="HTH_AsnC-type"/>
    <property type="match status" value="1"/>
</dbReference>
<proteinExistence type="predicted"/>
<keyword evidence="2" id="KW-0238">DNA-binding</keyword>
<evidence type="ECO:0000313" key="5">
    <source>
        <dbReference type="EMBL" id="BBY64019.1"/>
    </source>
</evidence>
<keyword evidence="3" id="KW-0804">Transcription</keyword>
<dbReference type="EMBL" id="AP022596">
    <property type="protein sequence ID" value="BBY64019.1"/>
    <property type="molecule type" value="Genomic_DNA"/>
</dbReference>
<evidence type="ECO:0000313" key="6">
    <source>
        <dbReference type="Proteomes" id="UP000467148"/>
    </source>
</evidence>
<reference evidence="5 6" key="1">
    <citation type="journal article" date="2019" name="Emerg. Microbes Infect.">
        <title>Comprehensive subspecies identification of 175 nontuberculous mycobacteria species based on 7547 genomic profiles.</title>
        <authorList>
            <person name="Matsumoto Y."/>
            <person name="Kinjo T."/>
            <person name="Motooka D."/>
            <person name="Nabeya D."/>
            <person name="Jung N."/>
            <person name="Uechi K."/>
            <person name="Horii T."/>
            <person name="Iida T."/>
            <person name="Fujita J."/>
            <person name="Nakamura S."/>
        </authorList>
    </citation>
    <scope>NUCLEOTIDE SEQUENCE [LARGE SCALE GENOMIC DNA]</scope>
    <source>
        <strain evidence="5 6">JCM 30396</strain>
    </source>
</reference>
<dbReference type="InterPro" id="IPR011008">
    <property type="entry name" value="Dimeric_a/b-barrel"/>
</dbReference>
<dbReference type="GO" id="GO:0043200">
    <property type="term" value="P:response to amino acid"/>
    <property type="evidence" value="ECO:0007669"/>
    <property type="project" value="TreeGrafter"/>
</dbReference>
<dbReference type="GO" id="GO:0043565">
    <property type="term" value="F:sequence-specific DNA binding"/>
    <property type="evidence" value="ECO:0007669"/>
    <property type="project" value="InterPro"/>
</dbReference>
<accession>A0A7I7T6B5</accession>
<organism evidence="5 6">
    <name type="scientific">Mycolicibacterium helvum</name>
    <dbReference type="NCBI Taxonomy" id="1534349"/>
    <lineage>
        <taxon>Bacteria</taxon>
        <taxon>Bacillati</taxon>
        <taxon>Actinomycetota</taxon>
        <taxon>Actinomycetes</taxon>
        <taxon>Mycobacteriales</taxon>
        <taxon>Mycobacteriaceae</taxon>
        <taxon>Mycolicibacterium</taxon>
    </lineage>
</organism>
<dbReference type="InterPro" id="IPR036390">
    <property type="entry name" value="WH_DNA-bd_sf"/>
</dbReference>
<dbReference type="Proteomes" id="UP000467148">
    <property type="component" value="Chromosome"/>
</dbReference>
<dbReference type="KEGG" id="mhev:MHEL_22620"/>
<dbReference type="Pfam" id="PF13412">
    <property type="entry name" value="HTH_24"/>
    <property type="match status" value="1"/>
</dbReference>
<gene>
    <name evidence="5" type="primary">asnC_1</name>
    <name evidence="5" type="ORF">MHEL_22620</name>
</gene>
<evidence type="ECO:0000259" key="4">
    <source>
        <dbReference type="PROSITE" id="PS50956"/>
    </source>
</evidence>